<dbReference type="PROSITE" id="PS51767">
    <property type="entry name" value="PEPTIDASE_A1"/>
    <property type="match status" value="1"/>
</dbReference>
<dbReference type="InterPro" id="IPR021109">
    <property type="entry name" value="Peptidase_aspartic_dom_sf"/>
</dbReference>
<dbReference type="PROSITE" id="PS00141">
    <property type="entry name" value="ASP_PROTEASE"/>
    <property type="match status" value="1"/>
</dbReference>
<accession>A0A9N7R9Z9</accession>
<dbReference type="Proteomes" id="UP001153555">
    <property type="component" value="Unassembled WGS sequence"/>
</dbReference>
<feature type="active site" evidence="2">
    <location>
        <position position="310"/>
    </location>
</feature>
<dbReference type="InterPro" id="IPR033121">
    <property type="entry name" value="PEPTIDASE_A1"/>
</dbReference>
<sequence length="426" mass="45695">MTILVASLTFLLLLLLSTTTARPTKAIPTTLHPTTRLPLLNLDRLSSSEARMRRDAARMAVLVGQVLDDDDDYNRIILGYIPGAAAVIVSIGTPPVDQNLMVDTGSDLLWLQCKSCDECFTQRDPTFDPKMSSSYKRVPCAGSDNPNACDRLDGDNRGCDDNGFCTYNYNYMDESYSKGALALETVTIGDVNVTDMPVGCGLSNKLKAIGVDGILGLGGGTYSFLSKSGSALSYCLRASSGTVDGGWLDFNRSDFPSDGTVWVPRVINRMRPTSYYVGLTGIGVNGERVQGVTADTFRITDGGDGGAIIDTGTTITMLPNDAYVALRDAFRAKMVDRQPSTFDFLDTCYNVSESDTIPTVSLYLSDKSSPSITSKRPLFYVGGGVECLAFTVSSTSLTIIGNIQQQGTRITIDASSDNIGITPDVC</sequence>
<reference evidence="6" key="1">
    <citation type="submission" date="2019-12" db="EMBL/GenBank/DDBJ databases">
        <authorList>
            <person name="Scholes J."/>
        </authorList>
    </citation>
    <scope>NUCLEOTIDE SEQUENCE</scope>
</reference>
<evidence type="ECO:0000313" key="6">
    <source>
        <dbReference type="EMBL" id="CAA0820657.1"/>
    </source>
</evidence>
<dbReference type="AlphaFoldDB" id="A0A9N7R9Z9"/>
<dbReference type="InterPro" id="IPR032799">
    <property type="entry name" value="TAXi_C"/>
</dbReference>
<comment type="similarity">
    <text evidence="1 3">Belongs to the peptidase A1 family.</text>
</comment>
<evidence type="ECO:0000259" key="5">
    <source>
        <dbReference type="PROSITE" id="PS51767"/>
    </source>
</evidence>
<dbReference type="InterPro" id="IPR001969">
    <property type="entry name" value="Aspartic_peptidase_AS"/>
</dbReference>
<protein>
    <submittedName>
        <fullName evidence="6">Protein ASPARTIC PROTEASE IN GUARD CELL 2</fullName>
    </submittedName>
</protein>
<evidence type="ECO:0000256" key="4">
    <source>
        <dbReference type="SAM" id="SignalP"/>
    </source>
</evidence>
<dbReference type="Pfam" id="PF14541">
    <property type="entry name" value="TAXi_C"/>
    <property type="match status" value="1"/>
</dbReference>
<keyword evidence="7" id="KW-1185">Reference proteome</keyword>
<dbReference type="EMBL" id="CACSLK010020742">
    <property type="protein sequence ID" value="CAA0820657.1"/>
    <property type="molecule type" value="Genomic_DNA"/>
</dbReference>
<dbReference type="GO" id="GO:0004190">
    <property type="term" value="F:aspartic-type endopeptidase activity"/>
    <property type="evidence" value="ECO:0007669"/>
    <property type="project" value="UniProtKB-KW"/>
</dbReference>
<dbReference type="GO" id="GO:0006508">
    <property type="term" value="P:proteolysis"/>
    <property type="evidence" value="ECO:0007669"/>
    <property type="project" value="UniProtKB-KW"/>
</dbReference>
<dbReference type="InterPro" id="IPR001461">
    <property type="entry name" value="Aspartic_peptidase_A1"/>
</dbReference>
<dbReference type="Gene3D" id="2.40.70.10">
    <property type="entry name" value="Acid Proteases"/>
    <property type="match status" value="2"/>
</dbReference>
<organism evidence="6 7">
    <name type="scientific">Striga hermonthica</name>
    <name type="common">Purple witchweed</name>
    <name type="synonym">Buchnera hermonthica</name>
    <dbReference type="NCBI Taxonomy" id="68872"/>
    <lineage>
        <taxon>Eukaryota</taxon>
        <taxon>Viridiplantae</taxon>
        <taxon>Streptophyta</taxon>
        <taxon>Embryophyta</taxon>
        <taxon>Tracheophyta</taxon>
        <taxon>Spermatophyta</taxon>
        <taxon>Magnoliopsida</taxon>
        <taxon>eudicotyledons</taxon>
        <taxon>Gunneridae</taxon>
        <taxon>Pentapetalae</taxon>
        <taxon>asterids</taxon>
        <taxon>lamiids</taxon>
        <taxon>Lamiales</taxon>
        <taxon>Orobanchaceae</taxon>
        <taxon>Buchnereae</taxon>
        <taxon>Striga</taxon>
    </lineage>
</organism>
<feature type="active site" evidence="2">
    <location>
        <position position="103"/>
    </location>
</feature>
<keyword evidence="3" id="KW-0064">Aspartyl protease</keyword>
<keyword evidence="3" id="KW-0378">Hydrolase</keyword>
<feature type="signal peptide" evidence="4">
    <location>
        <begin position="1"/>
        <end position="21"/>
    </location>
</feature>
<dbReference type="SUPFAM" id="SSF50630">
    <property type="entry name" value="Acid proteases"/>
    <property type="match status" value="1"/>
</dbReference>
<dbReference type="InterPro" id="IPR032861">
    <property type="entry name" value="TAXi_N"/>
</dbReference>
<feature type="domain" description="Peptidase A1" evidence="5">
    <location>
        <begin position="85"/>
        <end position="422"/>
    </location>
</feature>
<keyword evidence="4" id="KW-0732">Signal</keyword>
<proteinExistence type="inferred from homology"/>
<dbReference type="PANTHER" id="PTHR13683">
    <property type="entry name" value="ASPARTYL PROTEASES"/>
    <property type="match status" value="1"/>
</dbReference>
<keyword evidence="3 6" id="KW-0645">Protease</keyword>
<feature type="chain" id="PRO_5040257182" evidence="4">
    <location>
        <begin position="22"/>
        <end position="426"/>
    </location>
</feature>
<evidence type="ECO:0000313" key="7">
    <source>
        <dbReference type="Proteomes" id="UP001153555"/>
    </source>
</evidence>
<dbReference type="Pfam" id="PF14543">
    <property type="entry name" value="TAXi_N"/>
    <property type="match status" value="1"/>
</dbReference>
<name>A0A9N7R9Z9_STRHE</name>
<evidence type="ECO:0000256" key="2">
    <source>
        <dbReference type="PIRSR" id="PIRSR601461-1"/>
    </source>
</evidence>
<dbReference type="PANTHER" id="PTHR13683:SF679">
    <property type="entry name" value="ASPARTYL PROTEASE FAMILY PROTEIN 2"/>
    <property type="match status" value="1"/>
</dbReference>
<evidence type="ECO:0000256" key="1">
    <source>
        <dbReference type="ARBA" id="ARBA00007447"/>
    </source>
</evidence>
<evidence type="ECO:0000256" key="3">
    <source>
        <dbReference type="RuleBase" id="RU000454"/>
    </source>
</evidence>
<dbReference type="PRINTS" id="PR00792">
    <property type="entry name" value="PEPSIN"/>
</dbReference>
<dbReference type="OrthoDB" id="771136at2759"/>
<gene>
    <name evidence="6" type="ORF">SHERM_18659</name>
</gene>
<comment type="caution">
    <text evidence="6">The sequence shown here is derived from an EMBL/GenBank/DDBJ whole genome shotgun (WGS) entry which is preliminary data.</text>
</comment>